<evidence type="ECO:0000313" key="2">
    <source>
        <dbReference type="EMBL" id="ETO10153.1"/>
    </source>
</evidence>
<dbReference type="SUPFAM" id="SSF101152">
    <property type="entry name" value="Mob1/phocein"/>
    <property type="match status" value="1"/>
</dbReference>
<dbReference type="SMART" id="SM01388">
    <property type="entry name" value="Mob1_phocein"/>
    <property type="match status" value="1"/>
</dbReference>
<dbReference type="Pfam" id="PF03637">
    <property type="entry name" value="Mob1_phocein"/>
    <property type="match status" value="1"/>
</dbReference>
<dbReference type="Proteomes" id="UP000023152">
    <property type="component" value="Unassembled WGS sequence"/>
</dbReference>
<reference evidence="2 3" key="1">
    <citation type="journal article" date="2013" name="Curr. Biol.">
        <title>The Genome of the Foraminiferan Reticulomyxa filosa.</title>
        <authorList>
            <person name="Glockner G."/>
            <person name="Hulsmann N."/>
            <person name="Schleicher M."/>
            <person name="Noegel A.A."/>
            <person name="Eichinger L."/>
            <person name="Gallinger C."/>
            <person name="Pawlowski J."/>
            <person name="Sierra R."/>
            <person name="Euteneuer U."/>
            <person name="Pillet L."/>
            <person name="Moustafa A."/>
            <person name="Platzer M."/>
            <person name="Groth M."/>
            <person name="Szafranski K."/>
            <person name="Schliwa M."/>
        </authorList>
    </citation>
    <scope>NUCLEOTIDE SEQUENCE [LARGE SCALE GENOMIC DNA]</scope>
</reference>
<name>X6M843_RETFI</name>
<feature type="region of interest" description="Disordered" evidence="1">
    <location>
        <begin position="1"/>
        <end position="44"/>
    </location>
</feature>
<dbReference type="InterPro" id="IPR036703">
    <property type="entry name" value="MOB_kinase_act_sf"/>
</dbReference>
<dbReference type="PANTHER" id="PTHR22599">
    <property type="entry name" value="MPS ONE BINDER KINASE ACTIVATOR-LIKE MOB"/>
    <property type="match status" value="1"/>
</dbReference>
<comment type="caution">
    <text evidence="2">The sequence shown here is derived from an EMBL/GenBank/DDBJ whole genome shotgun (WGS) entry which is preliminary data.</text>
</comment>
<organism evidence="2 3">
    <name type="scientific">Reticulomyxa filosa</name>
    <dbReference type="NCBI Taxonomy" id="46433"/>
    <lineage>
        <taxon>Eukaryota</taxon>
        <taxon>Sar</taxon>
        <taxon>Rhizaria</taxon>
        <taxon>Retaria</taxon>
        <taxon>Foraminifera</taxon>
        <taxon>Monothalamids</taxon>
        <taxon>Reticulomyxidae</taxon>
        <taxon>Reticulomyxa</taxon>
    </lineage>
</organism>
<feature type="compositionally biased region" description="Low complexity" evidence="1">
    <location>
        <begin position="8"/>
        <end position="29"/>
    </location>
</feature>
<protein>
    <submittedName>
        <fullName evidence="2">Mob4B protein</fullName>
    </submittedName>
</protein>
<dbReference type="OMA" id="HKHAKAT"/>
<gene>
    <name evidence="2" type="ORF">RFI_27224</name>
</gene>
<dbReference type="InterPro" id="IPR005301">
    <property type="entry name" value="MOB_kinase_act_fam"/>
</dbReference>
<dbReference type="OrthoDB" id="8170117at2759"/>
<dbReference type="Gene3D" id="1.20.140.30">
    <property type="entry name" value="MOB kinase activator"/>
    <property type="match status" value="1"/>
</dbReference>
<accession>X6M843</accession>
<proteinExistence type="predicted"/>
<feature type="compositionally biased region" description="Basic residues" evidence="1">
    <location>
        <begin position="30"/>
        <end position="43"/>
    </location>
</feature>
<dbReference type="AlphaFoldDB" id="X6M843"/>
<evidence type="ECO:0000313" key="3">
    <source>
        <dbReference type="Proteomes" id="UP000023152"/>
    </source>
</evidence>
<keyword evidence="3" id="KW-1185">Reference proteome</keyword>
<sequence length="249" mass="28338">MAQATPTSTSASASASASTSNGSASSSKSGNKHFKEGKKHGSQKRVALHEYSSATLGAGNMAEAVKLPKGEDPLEWLAVNVVDFFNEISLLYGIITEFCTDENCPLMSAGPKYEYLWMDGVKFKKPIKVSAPKYIDYLMSWVETQINDPQIFPVEEDVKFPKDFRSVCKTILKRLFRVYGHIYHSHIQKIVQLDCEAHLNTCFKHFIYFVKEFKLVDDRELAPLKDTIQAMLEKDAQKQVRYQPRYEYE</sequence>
<dbReference type="EMBL" id="ASPP01023619">
    <property type="protein sequence ID" value="ETO10153.1"/>
    <property type="molecule type" value="Genomic_DNA"/>
</dbReference>
<evidence type="ECO:0000256" key="1">
    <source>
        <dbReference type="SAM" id="MobiDB-lite"/>
    </source>
</evidence>
<dbReference type="FunFam" id="1.20.140.30:FF:000001">
    <property type="entry name" value="MOB kinase activator 1A"/>
    <property type="match status" value="1"/>
</dbReference>